<protein>
    <recommendedName>
        <fullName evidence="1">Myb/SANT-like domain-containing protein</fullName>
    </recommendedName>
</protein>
<evidence type="ECO:0000313" key="2">
    <source>
        <dbReference type="EMBL" id="KQJ82161.1"/>
    </source>
</evidence>
<evidence type="ECO:0000259" key="1">
    <source>
        <dbReference type="Pfam" id="PF12776"/>
    </source>
</evidence>
<dbReference type="InterPro" id="IPR024752">
    <property type="entry name" value="Myb/SANT-like_dom"/>
</dbReference>
<dbReference type="EnsemblPlants" id="KQJ82161">
    <property type="protein sequence ID" value="KQJ82161"/>
    <property type="gene ID" value="BRADI_5g06992v3"/>
</dbReference>
<organism evidence="2">
    <name type="scientific">Brachypodium distachyon</name>
    <name type="common">Purple false brome</name>
    <name type="synonym">Trachynia distachya</name>
    <dbReference type="NCBI Taxonomy" id="15368"/>
    <lineage>
        <taxon>Eukaryota</taxon>
        <taxon>Viridiplantae</taxon>
        <taxon>Streptophyta</taxon>
        <taxon>Embryophyta</taxon>
        <taxon>Tracheophyta</taxon>
        <taxon>Spermatophyta</taxon>
        <taxon>Magnoliopsida</taxon>
        <taxon>Liliopsida</taxon>
        <taxon>Poales</taxon>
        <taxon>Poaceae</taxon>
        <taxon>BOP clade</taxon>
        <taxon>Pooideae</taxon>
        <taxon>Stipodae</taxon>
        <taxon>Brachypodieae</taxon>
        <taxon>Brachypodium</taxon>
    </lineage>
</organism>
<gene>
    <name evidence="2" type="ORF">BRADI_5g06992v3</name>
</gene>
<dbReference type="FunCoup" id="A0A0Q3P0H2">
    <property type="interactions" value="209"/>
</dbReference>
<reference evidence="3" key="3">
    <citation type="submission" date="2018-08" db="UniProtKB">
        <authorList>
            <consortium name="EnsemblPlants"/>
        </authorList>
    </citation>
    <scope>IDENTIFICATION</scope>
    <source>
        <strain evidence="3">cv. Bd21</strain>
    </source>
</reference>
<name>A0A0Q3P0H2_BRADI</name>
<dbReference type="EMBL" id="CM000884">
    <property type="protein sequence ID" value="KQJ82161.1"/>
    <property type="molecule type" value="Genomic_DNA"/>
</dbReference>
<sequence>MDQEKVNQSKANWDAIAAKAFREICAEQMLEGNRPTAFLSTTGYKNLERDFFQRTRRNYTRRQLKNRWDAMKALYSAWKTGQETIKGNKLAEGFRKGPLDFIDELEIMFAGAHVDGKSSYMPGAGNEQVIIEDDNEGEEVLVTPTSQKSGCLNRKRVGSSGGGSPNKKKTLMQREFKRMVDHYTSDRSSVSSTSNATLTAEIESIMQKVVECGASEESPEYYMATKLFGKVENRVFFNTMKTKEGRLCWLTRMYEDRKRN</sequence>
<dbReference type="Pfam" id="PF12776">
    <property type="entry name" value="Myb_DNA-bind_3"/>
    <property type="match status" value="1"/>
</dbReference>
<dbReference type="InParanoid" id="A0A0Q3P0H2"/>
<accession>A0A0Q3P0H2</accession>
<evidence type="ECO:0000313" key="3">
    <source>
        <dbReference type="EnsemblPlants" id="KQJ82161"/>
    </source>
</evidence>
<dbReference type="AlphaFoldDB" id="A0A0Q3P0H2"/>
<dbReference type="OrthoDB" id="1676438at2759"/>
<proteinExistence type="predicted"/>
<dbReference type="Gramene" id="KQJ82161">
    <property type="protein sequence ID" value="KQJ82161"/>
    <property type="gene ID" value="BRADI_5g06992v3"/>
</dbReference>
<keyword evidence="4" id="KW-1185">Reference proteome</keyword>
<dbReference type="PANTHER" id="PTHR47069:SF11">
    <property type="entry name" value="OS04G0275550 PROTEIN"/>
    <property type="match status" value="1"/>
</dbReference>
<reference evidence="2 3" key="1">
    <citation type="journal article" date="2010" name="Nature">
        <title>Genome sequencing and analysis of the model grass Brachypodium distachyon.</title>
        <authorList>
            <consortium name="International Brachypodium Initiative"/>
        </authorList>
    </citation>
    <scope>NUCLEOTIDE SEQUENCE [LARGE SCALE GENOMIC DNA]</scope>
    <source>
        <strain evidence="2 3">Bd21</strain>
    </source>
</reference>
<feature type="domain" description="Myb/SANT-like" evidence="1">
    <location>
        <begin position="13"/>
        <end position="80"/>
    </location>
</feature>
<reference evidence="2" key="2">
    <citation type="submission" date="2017-06" db="EMBL/GenBank/DDBJ databases">
        <title>WGS assembly of Brachypodium distachyon.</title>
        <authorList>
            <consortium name="The International Brachypodium Initiative"/>
            <person name="Lucas S."/>
            <person name="Harmon-Smith M."/>
            <person name="Lail K."/>
            <person name="Tice H."/>
            <person name="Grimwood J."/>
            <person name="Bruce D."/>
            <person name="Barry K."/>
            <person name="Shu S."/>
            <person name="Lindquist E."/>
            <person name="Wang M."/>
            <person name="Pitluck S."/>
            <person name="Vogel J.P."/>
            <person name="Garvin D.F."/>
            <person name="Mockler T.C."/>
            <person name="Schmutz J."/>
            <person name="Rokhsar D."/>
            <person name="Bevan M.W."/>
        </authorList>
    </citation>
    <scope>NUCLEOTIDE SEQUENCE</scope>
    <source>
        <strain evidence="2">Bd21</strain>
    </source>
</reference>
<dbReference type="PANTHER" id="PTHR47069">
    <property type="match status" value="1"/>
</dbReference>
<evidence type="ECO:0000313" key="4">
    <source>
        <dbReference type="Proteomes" id="UP000008810"/>
    </source>
</evidence>
<dbReference type="Proteomes" id="UP000008810">
    <property type="component" value="Chromosome 5"/>
</dbReference>